<sequence>MCYNFGVDAYNLKRYEESSYWLR</sequence>
<evidence type="ECO:0000313" key="1">
    <source>
        <dbReference type="EMBL" id="JAH04874.1"/>
    </source>
</evidence>
<reference evidence="1" key="2">
    <citation type="journal article" date="2015" name="Fish Shellfish Immunol.">
        <title>Early steps in the European eel (Anguilla anguilla)-Vibrio vulnificus interaction in the gills: Role of the RtxA13 toxin.</title>
        <authorList>
            <person name="Callol A."/>
            <person name="Pajuelo D."/>
            <person name="Ebbesson L."/>
            <person name="Teles M."/>
            <person name="MacKenzie S."/>
            <person name="Amaro C."/>
        </authorList>
    </citation>
    <scope>NUCLEOTIDE SEQUENCE</scope>
</reference>
<reference evidence="1" key="1">
    <citation type="submission" date="2014-11" db="EMBL/GenBank/DDBJ databases">
        <authorList>
            <person name="Amaro Gonzalez C."/>
        </authorList>
    </citation>
    <scope>NUCLEOTIDE SEQUENCE</scope>
</reference>
<organism evidence="1">
    <name type="scientific">Anguilla anguilla</name>
    <name type="common">European freshwater eel</name>
    <name type="synonym">Muraena anguilla</name>
    <dbReference type="NCBI Taxonomy" id="7936"/>
    <lineage>
        <taxon>Eukaryota</taxon>
        <taxon>Metazoa</taxon>
        <taxon>Chordata</taxon>
        <taxon>Craniata</taxon>
        <taxon>Vertebrata</taxon>
        <taxon>Euteleostomi</taxon>
        <taxon>Actinopterygii</taxon>
        <taxon>Neopterygii</taxon>
        <taxon>Teleostei</taxon>
        <taxon>Anguilliformes</taxon>
        <taxon>Anguillidae</taxon>
        <taxon>Anguilla</taxon>
    </lineage>
</organism>
<dbReference type="EMBL" id="GBXM01103703">
    <property type="protein sequence ID" value="JAH04874.1"/>
    <property type="molecule type" value="Transcribed_RNA"/>
</dbReference>
<name>A0A0E9PK56_ANGAN</name>
<dbReference type="AlphaFoldDB" id="A0A0E9PK56"/>
<protein>
    <submittedName>
        <fullName evidence="1">Uncharacterized protein</fullName>
    </submittedName>
</protein>
<proteinExistence type="predicted"/>
<accession>A0A0E9PK56</accession>